<name>A0A1E4SVJ8_9ASCO</name>
<dbReference type="GO" id="GO:0003735">
    <property type="term" value="F:structural constituent of ribosome"/>
    <property type="evidence" value="ECO:0007669"/>
    <property type="project" value="InterPro"/>
</dbReference>
<evidence type="ECO:0000313" key="5">
    <source>
        <dbReference type="EMBL" id="ODV83533.1"/>
    </source>
</evidence>
<evidence type="ECO:0000256" key="3">
    <source>
        <dbReference type="ARBA" id="ARBA00023274"/>
    </source>
</evidence>
<dbReference type="InterPro" id="IPR036789">
    <property type="entry name" value="Ribosomal_uL6-like_a/b-dom_sf"/>
</dbReference>
<dbReference type="FunFam" id="3.90.930.12:FF:000004">
    <property type="entry name" value="60S ribosomal protein L9"/>
    <property type="match status" value="1"/>
</dbReference>
<keyword evidence="3" id="KW-0687">Ribonucleoprotein</keyword>
<dbReference type="Gene3D" id="3.90.930.12">
    <property type="entry name" value="Ribosomal protein L6, alpha-beta domain"/>
    <property type="match status" value="2"/>
</dbReference>
<dbReference type="GO" id="GO:0019843">
    <property type="term" value="F:rRNA binding"/>
    <property type="evidence" value="ECO:0007669"/>
    <property type="project" value="InterPro"/>
</dbReference>
<dbReference type="GO" id="GO:0002181">
    <property type="term" value="P:cytoplasmic translation"/>
    <property type="evidence" value="ECO:0007669"/>
    <property type="project" value="TreeGrafter"/>
</dbReference>
<feature type="domain" description="Large ribosomal subunit protein uL6 alpha-beta" evidence="4">
    <location>
        <begin position="12"/>
        <end position="83"/>
    </location>
</feature>
<evidence type="ECO:0000259" key="4">
    <source>
        <dbReference type="Pfam" id="PF00347"/>
    </source>
</evidence>
<organism evidence="5 6">
    <name type="scientific">[Candida] arabinofermentans NRRL YB-2248</name>
    <dbReference type="NCBI Taxonomy" id="983967"/>
    <lineage>
        <taxon>Eukaryota</taxon>
        <taxon>Fungi</taxon>
        <taxon>Dikarya</taxon>
        <taxon>Ascomycota</taxon>
        <taxon>Saccharomycotina</taxon>
        <taxon>Pichiomycetes</taxon>
        <taxon>Pichiales</taxon>
        <taxon>Pichiaceae</taxon>
        <taxon>Ogataea</taxon>
        <taxon>Ogataea/Candida clade</taxon>
    </lineage>
</organism>
<dbReference type="AlphaFoldDB" id="A0A1E4SVJ8"/>
<dbReference type="PANTHER" id="PTHR11655">
    <property type="entry name" value="60S/50S RIBOSOMAL PROTEIN L6/L9"/>
    <property type="match status" value="1"/>
</dbReference>
<accession>A0A1E4SVJ8</accession>
<feature type="domain" description="Large ribosomal subunit protein uL6 alpha-beta" evidence="4">
    <location>
        <begin position="98"/>
        <end position="178"/>
    </location>
</feature>
<dbReference type="EMBL" id="KV453863">
    <property type="protein sequence ID" value="ODV83533.1"/>
    <property type="molecule type" value="Genomic_DNA"/>
</dbReference>
<dbReference type="Pfam" id="PF00347">
    <property type="entry name" value="Ribosomal_L6"/>
    <property type="match status" value="2"/>
</dbReference>
<gene>
    <name evidence="5" type="ORF">CANARDRAFT_238159</name>
</gene>
<sequence length="191" mass="21539">MKYVQSTEILEIPEGVTLQIKARNITVTGPRGELSKNLNHIDVTFTKISAKQVKLIVHNGDRKHVATLRTVKSLISNLIKGVTIGFKYKMKFVYAHFPINVNIIDQEGQKFVEIRNFLGEKRVRNVKIMEGCTAELSANVKDELTVSGNSLENVSQTCADIQQICRVRNKDIRKFLDGIYVSAKGHIVEEN</sequence>
<evidence type="ECO:0000256" key="1">
    <source>
        <dbReference type="ARBA" id="ARBA00009356"/>
    </source>
</evidence>
<evidence type="ECO:0000256" key="2">
    <source>
        <dbReference type="ARBA" id="ARBA00022980"/>
    </source>
</evidence>
<dbReference type="SUPFAM" id="SSF56053">
    <property type="entry name" value="Ribosomal protein L6"/>
    <property type="match status" value="2"/>
</dbReference>
<keyword evidence="6" id="KW-1185">Reference proteome</keyword>
<dbReference type="PROSITE" id="PS00700">
    <property type="entry name" value="RIBOSOMAL_L6_2"/>
    <property type="match status" value="1"/>
</dbReference>
<protein>
    <recommendedName>
        <fullName evidence="4">Large ribosomal subunit protein uL6 alpha-beta domain-containing protein</fullName>
    </recommendedName>
</protein>
<dbReference type="FunFam" id="3.90.930.12:FF:000003">
    <property type="entry name" value="60S ribosomal protein L9"/>
    <property type="match status" value="1"/>
</dbReference>
<dbReference type="PIRSF" id="PIRSF002162">
    <property type="entry name" value="Ribosomal_L6"/>
    <property type="match status" value="1"/>
</dbReference>
<dbReference type="STRING" id="983967.A0A1E4SVJ8"/>
<dbReference type="InterPro" id="IPR020040">
    <property type="entry name" value="Ribosomal_uL6_a/b-dom"/>
</dbReference>
<dbReference type="GO" id="GO:0022625">
    <property type="term" value="C:cytosolic large ribosomal subunit"/>
    <property type="evidence" value="ECO:0007669"/>
    <property type="project" value="TreeGrafter"/>
</dbReference>
<proteinExistence type="inferred from homology"/>
<keyword evidence="2" id="KW-0689">Ribosomal protein</keyword>
<evidence type="ECO:0000313" key="6">
    <source>
        <dbReference type="Proteomes" id="UP000094801"/>
    </source>
</evidence>
<dbReference type="InterPro" id="IPR000702">
    <property type="entry name" value="Ribosomal_uL6-like"/>
</dbReference>
<dbReference type="PANTHER" id="PTHR11655:SF16">
    <property type="entry name" value="60S RIBOSOMAL PROTEIN L9"/>
    <property type="match status" value="1"/>
</dbReference>
<reference evidence="6" key="1">
    <citation type="submission" date="2016-04" db="EMBL/GenBank/DDBJ databases">
        <title>Comparative genomics of biotechnologically important yeasts.</title>
        <authorList>
            <consortium name="DOE Joint Genome Institute"/>
            <person name="Riley R."/>
            <person name="Haridas S."/>
            <person name="Wolfe K.H."/>
            <person name="Lopes M.R."/>
            <person name="Hittinger C.T."/>
            <person name="Goker M."/>
            <person name="Salamov A."/>
            <person name="Wisecaver J."/>
            <person name="Long T.M."/>
            <person name="Aerts A.L."/>
            <person name="Barry K."/>
            <person name="Choi C."/>
            <person name="Clum A."/>
            <person name="Coughlan A.Y."/>
            <person name="Deshpande S."/>
            <person name="Douglass A.P."/>
            <person name="Hanson S.J."/>
            <person name="Klenk H.-P."/>
            <person name="Labutti K."/>
            <person name="Lapidus A."/>
            <person name="Lindquist E."/>
            <person name="Lipzen A."/>
            <person name="Meier-Kolthoff J.P."/>
            <person name="Ohm R.A."/>
            <person name="Otillar R.P."/>
            <person name="Pangilinan J."/>
            <person name="Peng Y."/>
            <person name="Rokas A."/>
            <person name="Rosa C.A."/>
            <person name="Scheuner C."/>
            <person name="Sibirny A.A."/>
            <person name="Slot J.C."/>
            <person name="Stielow J.B."/>
            <person name="Sun H."/>
            <person name="Kurtzman C.P."/>
            <person name="Blackwell M."/>
            <person name="Grigoriev I.V."/>
            <person name="Jeffries T.W."/>
        </authorList>
    </citation>
    <scope>NUCLEOTIDE SEQUENCE [LARGE SCALE GENOMIC DNA]</scope>
    <source>
        <strain evidence="6">NRRL YB-2248</strain>
    </source>
</reference>
<comment type="similarity">
    <text evidence="1">Belongs to the universal ribosomal protein uL6 family.</text>
</comment>
<dbReference type="Proteomes" id="UP000094801">
    <property type="component" value="Unassembled WGS sequence"/>
</dbReference>
<dbReference type="OrthoDB" id="10252633at2759"/>
<dbReference type="InterPro" id="IPR002359">
    <property type="entry name" value="Ribosomal_uL6_CS2"/>
</dbReference>